<evidence type="ECO:0000256" key="6">
    <source>
        <dbReference type="ARBA" id="ARBA00023304"/>
    </source>
</evidence>
<keyword evidence="5 8" id="KW-0028">Amino-acid biosynthesis</keyword>
<keyword evidence="11" id="KW-1185">Reference proteome</keyword>
<dbReference type="CDD" id="cd04878">
    <property type="entry name" value="ACT_AHAS"/>
    <property type="match status" value="1"/>
</dbReference>
<dbReference type="Gene3D" id="3.30.70.260">
    <property type="match status" value="1"/>
</dbReference>
<dbReference type="Proteomes" id="UP000180254">
    <property type="component" value="Unassembled WGS sequence"/>
</dbReference>
<evidence type="ECO:0000256" key="7">
    <source>
        <dbReference type="ARBA" id="ARBA00048670"/>
    </source>
</evidence>
<evidence type="ECO:0000256" key="4">
    <source>
        <dbReference type="ARBA" id="ARBA00011744"/>
    </source>
</evidence>
<dbReference type="InterPro" id="IPR045865">
    <property type="entry name" value="ACT-like_dom_sf"/>
</dbReference>
<comment type="subunit">
    <text evidence="4 8">Dimer of large and small chains.</text>
</comment>
<comment type="catalytic activity">
    <reaction evidence="7 8">
        <text>2 pyruvate + H(+) = (2S)-2-acetolactate + CO2</text>
        <dbReference type="Rhea" id="RHEA:25249"/>
        <dbReference type="ChEBI" id="CHEBI:15361"/>
        <dbReference type="ChEBI" id="CHEBI:15378"/>
        <dbReference type="ChEBI" id="CHEBI:16526"/>
        <dbReference type="ChEBI" id="CHEBI:58476"/>
        <dbReference type="EC" id="2.2.1.6"/>
    </reaction>
</comment>
<dbReference type="GO" id="GO:0003984">
    <property type="term" value="F:acetolactate synthase activity"/>
    <property type="evidence" value="ECO:0007669"/>
    <property type="project" value="UniProtKB-UniRule"/>
</dbReference>
<comment type="function">
    <text evidence="8">Catalyzes the conversion of 2 pyruvate molecules into acetolactate in the first common step of the biosynthetic pathway of the branched-amino acids such as leucine, isoleucine, and valine.</text>
</comment>
<dbReference type="Gene3D" id="3.30.70.1150">
    <property type="entry name" value="ACT-like. Chain A, domain 2"/>
    <property type="match status" value="1"/>
</dbReference>
<dbReference type="InterPro" id="IPR027271">
    <property type="entry name" value="Acetolactate_synth/TF_NikR_C"/>
</dbReference>
<proteinExistence type="inferred from homology"/>
<dbReference type="GO" id="GO:1990610">
    <property type="term" value="F:acetolactate synthase regulator activity"/>
    <property type="evidence" value="ECO:0007669"/>
    <property type="project" value="UniProtKB-UniRule"/>
</dbReference>
<dbReference type="Pfam" id="PF22629">
    <property type="entry name" value="ACT_AHAS_ss"/>
    <property type="match status" value="1"/>
</dbReference>
<dbReference type="EMBL" id="MKIE01000008">
    <property type="protein sequence ID" value="OHW61734.1"/>
    <property type="molecule type" value="Genomic_DNA"/>
</dbReference>
<dbReference type="RefSeq" id="WP_084655881.1">
    <property type="nucleotide sequence ID" value="NZ_MKIE01000008.1"/>
</dbReference>
<organism evidence="10 11">
    <name type="scientific">Andreesenia angusta</name>
    <dbReference type="NCBI Taxonomy" id="39480"/>
    <lineage>
        <taxon>Bacteria</taxon>
        <taxon>Bacillati</taxon>
        <taxon>Bacillota</taxon>
        <taxon>Tissierellia</taxon>
        <taxon>Tissierellales</taxon>
        <taxon>Gottschalkiaceae</taxon>
        <taxon>Andreesenia</taxon>
    </lineage>
</organism>
<dbReference type="Pfam" id="PF10369">
    <property type="entry name" value="ALS_ss_C"/>
    <property type="match status" value="1"/>
</dbReference>
<keyword evidence="6 8" id="KW-0100">Branched-chain amino acid biosynthesis</keyword>
<dbReference type="PANTHER" id="PTHR30239">
    <property type="entry name" value="ACETOLACTATE SYNTHASE SMALL SUBUNIT"/>
    <property type="match status" value="1"/>
</dbReference>
<dbReference type="GO" id="GO:0009097">
    <property type="term" value="P:isoleucine biosynthetic process"/>
    <property type="evidence" value="ECO:0007669"/>
    <property type="project" value="UniProtKB-UniRule"/>
</dbReference>
<evidence type="ECO:0000313" key="10">
    <source>
        <dbReference type="EMBL" id="OHW61734.1"/>
    </source>
</evidence>
<dbReference type="EC" id="2.2.1.6" evidence="8"/>
<dbReference type="SUPFAM" id="SSF55021">
    <property type="entry name" value="ACT-like"/>
    <property type="match status" value="2"/>
</dbReference>
<dbReference type="NCBIfam" id="NF008864">
    <property type="entry name" value="PRK11895.1"/>
    <property type="match status" value="1"/>
</dbReference>
<accession>A0A1S1V5F8</accession>
<feature type="domain" description="ACT" evidence="9">
    <location>
        <begin position="7"/>
        <end position="81"/>
    </location>
</feature>
<keyword evidence="8 10" id="KW-0808">Transferase</keyword>
<gene>
    <name evidence="10" type="primary">ilvH</name>
    <name evidence="10" type="ORF">EUAN_19130</name>
</gene>
<dbReference type="GO" id="GO:0005829">
    <property type="term" value="C:cytosol"/>
    <property type="evidence" value="ECO:0007669"/>
    <property type="project" value="TreeGrafter"/>
</dbReference>
<dbReference type="OrthoDB" id="9787365at2"/>
<dbReference type="InterPro" id="IPR019455">
    <property type="entry name" value="Acetolactate_synth_ssu_C"/>
</dbReference>
<dbReference type="FunFam" id="3.30.70.260:FF:000001">
    <property type="entry name" value="Acetolactate synthase, small subunit"/>
    <property type="match status" value="1"/>
</dbReference>
<dbReference type="UniPathway" id="UPA00049">
    <property type="reaction ID" value="UER00059"/>
</dbReference>
<evidence type="ECO:0000313" key="11">
    <source>
        <dbReference type="Proteomes" id="UP000180254"/>
    </source>
</evidence>
<comment type="caution">
    <text evidence="10">The sequence shown here is derived from an EMBL/GenBank/DDBJ whole genome shotgun (WGS) entry which is preliminary data.</text>
</comment>
<dbReference type="STRING" id="39480.EUAN_19130"/>
<dbReference type="InterPro" id="IPR039557">
    <property type="entry name" value="AHAS_ACT"/>
</dbReference>
<evidence type="ECO:0000256" key="3">
    <source>
        <dbReference type="ARBA" id="ARBA00006341"/>
    </source>
</evidence>
<comment type="pathway">
    <text evidence="2 8">Amino-acid biosynthesis; L-valine biosynthesis; L-valine from pyruvate: step 1/4.</text>
</comment>
<protein>
    <recommendedName>
        <fullName evidence="8">Acetolactate synthase small subunit</fullName>
        <shortName evidence="8">AHAS</shortName>
        <shortName evidence="8">ALS</shortName>
        <ecNumber evidence="8">2.2.1.6</ecNumber>
    </recommendedName>
    <alternativeName>
        <fullName evidence="8">Acetohydroxy-acid synthase small subunit</fullName>
    </alternativeName>
</protein>
<dbReference type="FunFam" id="3.30.70.1150:FF:000001">
    <property type="entry name" value="Acetolactate synthase small subunit"/>
    <property type="match status" value="1"/>
</dbReference>
<dbReference type="PANTHER" id="PTHR30239:SF0">
    <property type="entry name" value="ACETOLACTATE SYNTHASE SMALL SUBUNIT 1, CHLOROPLASTIC"/>
    <property type="match status" value="1"/>
</dbReference>
<dbReference type="UniPathway" id="UPA00047">
    <property type="reaction ID" value="UER00055"/>
</dbReference>
<evidence type="ECO:0000256" key="1">
    <source>
        <dbReference type="ARBA" id="ARBA00004974"/>
    </source>
</evidence>
<evidence type="ECO:0000256" key="5">
    <source>
        <dbReference type="ARBA" id="ARBA00022605"/>
    </source>
</evidence>
<dbReference type="AlphaFoldDB" id="A0A1S1V5F8"/>
<comment type="similarity">
    <text evidence="3 8">Belongs to the acetolactate synthase small subunit family.</text>
</comment>
<dbReference type="InterPro" id="IPR054480">
    <property type="entry name" value="AHAS_small-like_ACT"/>
</dbReference>
<sequence length="164" mass="18299">MSKIKHILSVLVENQSGVLSKISGLFTRRGYNIDSLSVGETEDPEISRMTITVRGDDQIVEQIVKQLNKLVDVIKVVEIEASEAVCRELLLIRVKADPDDRPAIIGIADIFRAKIIDVQSDSLILELTGAEDKLESFTEMLKPYGILEYNRTGITALKRGKFVK</sequence>
<dbReference type="InterPro" id="IPR002912">
    <property type="entry name" value="ACT_dom"/>
</dbReference>
<dbReference type="InterPro" id="IPR004789">
    <property type="entry name" value="Acetalactate_synth_ssu"/>
</dbReference>
<dbReference type="NCBIfam" id="TIGR00119">
    <property type="entry name" value="acolac_sm"/>
    <property type="match status" value="1"/>
</dbReference>
<comment type="pathway">
    <text evidence="1 8">Amino-acid biosynthesis; L-isoleucine biosynthesis; L-isoleucine from 2-oxobutanoate: step 1/4.</text>
</comment>
<dbReference type="PROSITE" id="PS51671">
    <property type="entry name" value="ACT"/>
    <property type="match status" value="1"/>
</dbReference>
<name>A0A1S1V5F8_9FIRM</name>
<evidence type="ECO:0000256" key="8">
    <source>
        <dbReference type="RuleBase" id="RU368092"/>
    </source>
</evidence>
<evidence type="ECO:0000259" key="9">
    <source>
        <dbReference type="PROSITE" id="PS51671"/>
    </source>
</evidence>
<reference evidence="10 11" key="1">
    <citation type="submission" date="2016-09" db="EMBL/GenBank/DDBJ databases">
        <title>Genome sequence of Eubacterium angustum.</title>
        <authorList>
            <person name="Poehlein A."/>
            <person name="Daniel R."/>
        </authorList>
    </citation>
    <scope>NUCLEOTIDE SEQUENCE [LARGE SCALE GENOMIC DNA]</scope>
    <source>
        <strain evidence="10 11">DSM 1989</strain>
    </source>
</reference>
<dbReference type="GO" id="GO:0009099">
    <property type="term" value="P:L-valine biosynthetic process"/>
    <property type="evidence" value="ECO:0007669"/>
    <property type="project" value="UniProtKB-UniRule"/>
</dbReference>
<evidence type="ECO:0000256" key="2">
    <source>
        <dbReference type="ARBA" id="ARBA00005025"/>
    </source>
</evidence>